<protein>
    <submittedName>
        <fullName evidence="1">Uncharacterized protein</fullName>
    </submittedName>
</protein>
<dbReference type="EMBL" id="JAUIZM010000003">
    <property type="protein sequence ID" value="KAK1395337.1"/>
    <property type="molecule type" value="Genomic_DNA"/>
</dbReference>
<comment type="caution">
    <text evidence="1">The sequence shown here is derived from an EMBL/GenBank/DDBJ whole genome shotgun (WGS) entry which is preliminary data.</text>
</comment>
<dbReference type="Proteomes" id="UP001237642">
    <property type="component" value="Unassembled WGS sequence"/>
</dbReference>
<name>A0AAD8J3L1_9APIA</name>
<dbReference type="Gene3D" id="3.60.40.10">
    <property type="entry name" value="PPM-type phosphatase domain"/>
    <property type="match status" value="1"/>
</dbReference>
<dbReference type="InterPro" id="IPR036457">
    <property type="entry name" value="PPM-type-like_dom_sf"/>
</dbReference>
<reference evidence="1" key="1">
    <citation type="submission" date="2023-02" db="EMBL/GenBank/DDBJ databases">
        <title>Genome of toxic invasive species Heracleum sosnowskyi carries increased number of genes despite the absence of recent whole-genome duplications.</title>
        <authorList>
            <person name="Schelkunov M."/>
            <person name="Shtratnikova V."/>
            <person name="Makarenko M."/>
            <person name="Klepikova A."/>
            <person name="Omelchenko D."/>
            <person name="Novikova G."/>
            <person name="Obukhova E."/>
            <person name="Bogdanov V."/>
            <person name="Penin A."/>
            <person name="Logacheva M."/>
        </authorList>
    </citation>
    <scope>NUCLEOTIDE SEQUENCE</scope>
    <source>
        <strain evidence="1">Hsosn_3</strain>
        <tissue evidence="1">Leaf</tissue>
    </source>
</reference>
<gene>
    <name evidence="1" type="ORF">POM88_014393</name>
</gene>
<organism evidence="1 2">
    <name type="scientific">Heracleum sosnowskyi</name>
    <dbReference type="NCBI Taxonomy" id="360622"/>
    <lineage>
        <taxon>Eukaryota</taxon>
        <taxon>Viridiplantae</taxon>
        <taxon>Streptophyta</taxon>
        <taxon>Embryophyta</taxon>
        <taxon>Tracheophyta</taxon>
        <taxon>Spermatophyta</taxon>
        <taxon>Magnoliopsida</taxon>
        <taxon>eudicotyledons</taxon>
        <taxon>Gunneridae</taxon>
        <taxon>Pentapetalae</taxon>
        <taxon>asterids</taxon>
        <taxon>campanulids</taxon>
        <taxon>Apiales</taxon>
        <taxon>Apiaceae</taxon>
        <taxon>Apioideae</taxon>
        <taxon>apioid superclade</taxon>
        <taxon>Tordylieae</taxon>
        <taxon>Tordyliinae</taxon>
        <taxon>Heracleum</taxon>
    </lineage>
</organism>
<dbReference type="AlphaFoldDB" id="A0AAD8J3L1"/>
<proteinExistence type="predicted"/>
<accession>A0AAD8J3L1</accession>
<reference evidence="1" key="2">
    <citation type="submission" date="2023-05" db="EMBL/GenBank/DDBJ databases">
        <authorList>
            <person name="Schelkunov M.I."/>
        </authorList>
    </citation>
    <scope>NUCLEOTIDE SEQUENCE</scope>
    <source>
        <strain evidence="1">Hsosn_3</strain>
        <tissue evidence="1">Leaf</tissue>
    </source>
</reference>
<keyword evidence="2" id="KW-1185">Reference proteome</keyword>
<evidence type="ECO:0000313" key="2">
    <source>
        <dbReference type="Proteomes" id="UP001237642"/>
    </source>
</evidence>
<evidence type="ECO:0000313" key="1">
    <source>
        <dbReference type="EMBL" id="KAK1395337.1"/>
    </source>
</evidence>
<sequence>MKELALCGFGKKKERDVFAENIKGQFIFKAVFKQFGAGGYGGSDFATDGAEFQQHQKLEKLYISTRAAKGGFAMRRYVSELMPLIVEALLDGPAATKREVGVATLGQLVQSTGYISVLMFGVTNHFIVAAKKREMRYSDLKKIDRGVGRHFHDDITVIVLFLDSNLVSKASTAKDQNLSIKGNGISLPLIILAPSA</sequence>